<sequence length="602" mass="64207">MSGFVIATAGHVDHGKSTLVRALTGIEPDRWAEERERGLTIDLGFAWTTLPSGRQVAFVDVPGHERYVGNMLAGLGPVPVVCFVIAADEGWQAQSSEHRDAIAALGITAGLIVITRRDRAPDAVPEVTARARAELRGTGLAAAPIVACSGVTGEGLDEVRGALDGVLAGLPEPDPHTRLRLWIDRAFTIAGSGTVVTGTLAGGTVRAGERLQLIGQETSRLREVTVRGLQSRGQQTEVLEPVSRAALNLRGIPAAEVHRGDALISADWWITDTVDVRWASGGAFDEGSEHITVHIGTAAVGARLRPFDADHARLQLSQPLPLQLGDRMVLRDSGAKMVVAGVQVLDLDPPTLTRRGAGRRRAEALAELPAGGSLAAEVARRRAVRVETLRRFGFDTGALAGARLPAGVVAIGGWLATAEAVRTWASRLRELLAAHLRTDALSPGLSRQAAAHALELPNTELLDAVIEAARLRQRDGLIRPLQQRADLGRAEKSIRALERQLKATPFAAPEADDLFRLGLGPRELAAAERIGRLIRIADGVVLLPSAPAQAMRVLAALGQPFTASQARQALGTTRRVAIPLLEHLDSRGWTRRLDGNLREVVR</sequence>
<evidence type="ECO:0000256" key="2">
    <source>
        <dbReference type="ARBA" id="ARBA00022490"/>
    </source>
</evidence>
<keyword evidence="6" id="KW-0251">Elongation factor</keyword>
<dbReference type="InterPro" id="IPR050055">
    <property type="entry name" value="EF-Tu_GTPase"/>
</dbReference>
<keyword evidence="4" id="KW-0547">Nucleotide-binding</keyword>
<protein>
    <submittedName>
        <fullName evidence="6">Selenocysteine-specific translation elongation factor</fullName>
    </submittedName>
</protein>
<dbReference type="RefSeq" id="WP_102162190.1">
    <property type="nucleotide sequence ID" value="NZ_PNFZ01000004.1"/>
</dbReference>
<dbReference type="GO" id="GO:0003746">
    <property type="term" value="F:translation elongation factor activity"/>
    <property type="evidence" value="ECO:0007669"/>
    <property type="project" value="UniProtKB-KW"/>
</dbReference>
<dbReference type="EMBL" id="PNFZ01000004">
    <property type="protein sequence ID" value="PMB97842.1"/>
    <property type="molecule type" value="Genomic_DNA"/>
</dbReference>
<dbReference type="GO" id="GO:0003924">
    <property type="term" value="F:GTPase activity"/>
    <property type="evidence" value="ECO:0007669"/>
    <property type="project" value="InterPro"/>
</dbReference>
<keyword evidence="4" id="KW-0342">GTP-binding</keyword>
<dbReference type="NCBIfam" id="TIGR00475">
    <property type="entry name" value="selB"/>
    <property type="match status" value="1"/>
</dbReference>
<keyword evidence="3" id="KW-0648">Protein biosynthesis</keyword>
<evidence type="ECO:0000259" key="5">
    <source>
        <dbReference type="PROSITE" id="PS51722"/>
    </source>
</evidence>
<dbReference type="CDD" id="cd04171">
    <property type="entry name" value="SelB"/>
    <property type="match status" value="1"/>
</dbReference>
<dbReference type="Proteomes" id="UP000235703">
    <property type="component" value="Unassembled WGS sequence"/>
</dbReference>
<dbReference type="Gene3D" id="2.40.30.10">
    <property type="entry name" value="Translation factors"/>
    <property type="match status" value="1"/>
</dbReference>
<evidence type="ECO:0000256" key="1">
    <source>
        <dbReference type="ARBA" id="ARBA00004496"/>
    </source>
</evidence>
<dbReference type="Pfam" id="PF09107">
    <property type="entry name" value="WHD_3rd_SelB"/>
    <property type="match status" value="1"/>
</dbReference>
<evidence type="ECO:0000256" key="4">
    <source>
        <dbReference type="ARBA" id="ARBA00023134"/>
    </source>
</evidence>
<dbReference type="AlphaFoldDB" id="A0A2N6PGM6"/>
<dbReference type="PANTHER" id="PTHR43721">
    <property type="entry name" value="ELONGATION FACTOR TU-RELATED"/>
    <property type="match status" value="1"/>
</dbReference>
<dbReference type="InterPro" id="IPR036390">
    <property type="entry name" value="WH_DNA-bd_sf"/>
</dbReference>
<comment type="subcellular location">
    <subcellularLocation>
        <location evidence="1">Cytoplasm</location>
    </subcellularLocation>
</comment>
<reference evidence="6 7" key="1">
    <citation type="submission" date="2017-09" db="EMBL/GenBank/DDBJ databases">
        <title>Bacterial strain isolated from the female urinary microbiota.</title>
        <authorList>
            <person name="Thomas-White K."/>
            <person name="Kumar N."/>
            <person name="Forster S."/>
            <person name="Putonti C."/>
            <person name="Lawley T."/>
            <person name="Wolfe A.J."/>
        </authorList>
    </citation>
    <scope>NUCLEOTIDE SEQUENCE [LARGE SCALE GENOMIC DNA]</scope>
    <source>
        <strain evidence="6 7">UMB0680</strain>
    </source>
</reference>
<comment type="caution">
    <text evidence="6">The sequence shown here is derived from an EMBL/GenBank/DDBJ whole genome shotgun (WGS) entry which is preliminary data.</text>
</comment>
<dbReference type="GO" id="GO:0005737">
    <property type="term" value="C:cytoplasm"/>
    <property type="evidence" value="ECO:0007669"/>
    <property type="project" value="UniProtKB-SubCell"/>
</dbReference>
<dbReference type="InterPro" id="IPR009000">
    <property type="entry name" value="Transl_B-barrel_sf"/>
</dbReference>
<evidence type="ECO:0000256" key="3">
    <source>
        <dbReference type="ARBA" id="ARBA00022917"/>
    </source>
</evidence>
<dbReference type="SUPFAM" id="SSF52540">
    <property type="entry name" value="P-loop containing nucleoside triphosphate hydrolases"/>
    <property type="match status" value="1"/>
</dbReference>
<keyword evidence="2" id="KW-0963">Cytoplasm</keyword>
<dbReference type="OrthoDB" id="9803139at2"/>
<dbReference type="PROSITE" id="PS51722">
    <property type="entry name" value="G_TR_2"/>
    <property type="match status" value="1"/>
</dbReference>
<name>A0A2N6PGM6_9MICO</name>
<feature type="domain" description="Tr-type G" evidence="5">
    <location>
        <begin position="1"/>
        <end position="172"/>
    </location>
</feature>
<proteinExistence type="predicted"/>
<evidence type="ECO:0000313" key="7">
    <source>
        <dbReference type="Proteomes" id="UP000235703"/>
    </source>
</evidence>
<dbReference type="InterPro" id="IPR036388">
    <property type="entry name" value="WH-like_DNA-bd_sf"/>
</dbReference>
<dbReference type="InterPro" id="IPR027417">
    <property type="entry name" value="P-loop_NTPase"/>
</dbReference>
<dbReference type="Pfam" id="PF00009">
    <property type="entry name" value="GTP_EFTU"/>
    <property type="match status" value="1"/>
</dbReference>
<dbReference type="InterPro" id="IPR004535">
    <property type="entry name" value="Transl_elong_SelB"/>
</dbReference>
<dbReference type="GO" id="GO:0003723">
    <property type="term" value="F:RNA binding"/>
    <property type="evidence" value="ECO:0007669"/>
    <property type="project" value="InterPro"/>
</dbReference>
<dbReference type="Gene3D" id="3.40.50.300">
    <property type="entry name" value="P-loop containing nucleotide triphosphate hydrolases"/>
    <property type="match status" value="1"/>
</dbReference>
<dbReference type="GO" id="GO:0005525">
    <property type="term" value="F:GTP binding"/>
    <property type="evidence" value="ECO:0007669"/>
    <property type="project" value="UniProtKB-KW"/>
</dbReference>
<dbReference type="InterPro" id="IPR015191">
    <property type="entry name" value="SelB_WHD4"/>
</dbReference>
<evidence type="ECO:0000313" key="6">
    <source>
        <dbReference type="EMBL" id="PMB97842.1"/>
    </source>
</evidence>
<dbReference type="PANTHER" id="PTHR43721:SF11">
    <property type="entry name" value="SELENOCYSTEINE-SPECIFIC ELONGATION FACTOR"/>
    <property type="match status" value="1"/>
</dbReference>
<dbReference type="Gene3D" id="1.10.10.2770">
    <property type="match status" value="1"/>
</dbReference>
<organism evidence="6 7">
    <name type="scientific">Brevibacterium luteolum</name>
    <dbReference type="NCBI Taxonomy" id="199591"/>
    <lineage>
        <taxon>Bacteria</taxon>
        <taxon>Bacillati</taxon>
        <taxon>Actinomycetota</taxon>
        <taxon>Actinomycetes</taxon>
        <taxon>Micrococcales</taxon>
        <taxon>Brevibacteriaceae</taxon>
        <taxon>Brevibacterium</taxon>
    </lineage>
</organism>
<gene>
    <name evidence="6" type="primary">selB</name>
    <name evidence="6" type="ORF">CJ198_08390</name>
</gene>
<dbReference type="SUPFAM" id="SSF50447">
    <property type="entry name" value="Translation proteins"/>
    <property type="match status" value="1"/>
</dbReference>
<dbReference type="Gene3D" id="1.10.10.10">
    <property type="entry name" value="Winged helix-like DNA-binding domain superfamily/Winged helix DNA-binding domain"/>
    <property type="match status" value="1"/>
</dbReference>
<dbReference type="SUPFAM" id="SSF46785">
    <property type="entry name" value="Winged helix' DNA-binding domain"/>
    <property type="match status" value="1"/>
</dbReference>
<dbReference type="InterPro" id="IPR057335">
    <property type="entry name" value="Beta-barrel_SelB"/>
</dbReference>
<dbReference type="Pfam" id="PF25461">
    <property type="entry name" value="Beta-barrel_SelB"/>
    <property type="match status" value="1"/>
</dbReference>
<dbReference type="GO" id="GO:0001514">
    <property type="term" value="P:selenocysteine incorporation"/>
    <property type="evidence" value="ECO:0007669"/>
    <property type="project" value="InterPro"/>
</dbReference>
<dbReference type="InterPro" id="IPR000795">
    <property type="entry name" value="T_Tr_GTP-bd_dom"/>
</dbReference>
<keyword evidence="7" id="KW-1185">Reference proteome</keyword>
<accession>A0A2N6PGM6</accession>